<evidence type="ECO:0000259" key="15">
    <source>
        <dbReference type="Pfam" id="PF02803"/>
    </source>
</evidence>
<sequence>MPLIQVDFCNYLVALLDFCFITDIVSVPSSESYIVFGNLLIVLKDVFIVSAVRTPVGSFLGTLASINGPQLGAVAIKKAVELAGILPGDVEEVYMGAVCQAQMGQSPARQATIFAGLPDTTDATTVNKVCASGMKSVSFAAQSIMLGHRDIMVAGGMESMSNVPFYLQREAIRLGGTDLKDGIVLDGLTDVYNHCHMANCAENTNRNMKISREEQDAYCIQSYKRSKAAWDQGIMQKEIVPVEVRSKKGVEMVSEDEEYKKVSFEKIPKLRPVFEKDGTITAGNASKLNDAGCALVVMSEEAIKRTGAKPLARIITFADAATKPIDFPVAPAYAIPKLYEQSGVKQQDIAMFEVNEAFSGVAIANMRLCNLDPAKTNIHGGAVSLGHPLGMSGARLLTHLVHNLEPGEKGIGALCNGGGAATAMMIEKL</sequence>
<dbReference type="SUPFAM" id="SSF53901">
    <property type="entry name" value="Thiolase-like"/>
    <property type="match status" value="2"/>
</dbReference>
<dbReference type="InterPro" id="IPR020610">
    <property type="entry name" value="Thiolase_AS"/>
</dbReference>
<evidence type="ECO:0000256" key="9">
    <source>
        <dbReference type="ARBA" id="ARBA00022958"/>
    </source>
</evidence>
<dbReference type="AlphaFoldDB" id="A0AAD9JUU2"/>
<dbReference type="GO" id="GO:0003985">
    <property type="term" value="F:acetyl-CoA C-acetyltransferase activity"/>
    <property type="evidence" value="ECO:0007669"/>
    <property type="project" value="UniProtKB-EC"/>
</dbReference>
<keyword evidence="7" id="KW-0479">Metal-binding</keyword>
<dbReference type="EMBL" id="JAODUP010000150">
    <property type="protein sequence ID" value="KAK2159601.1"/>
    <property type="molecule type" value="Genomic_DNA"/>
</dbReference>
<dbReference type="PANTHER" id="PTHR18919:SF156">
    <property type="entry name" value="ACETYL-COA ACETYLTRANSFERASE, MITOCHONDRIAL"/>
    <property type="match status" value="1"/>
</dbReference>
<evidence type="ECO:0000256" key="13">
    <source>
        <dbReference type="RuleBase" id="RU003557"/>
    </source>
</evidence>
<evidence type="ECO:0000256" key="2">
    <source>
        <dbReference type="ARBA" id="ARBA00005189"/>
    </source>
</evidence>
<proteinExistence type="inferred from homology"/>
<evidence type="ECO:0000256" key="7">
    <source>
        <dbReference type="ARBA" id="ARBA00022723"/>
    </source>
</evidence>
<organism evidence="16 17">
    <name type="scientific">Paralvinella palmiformis</name>
    <dbReference type="NCBI Taxonomy" id="53620"/>
    <lineage>
        <taxon>Eukaryota</taxon>
        <taxon>Metazoa</taxon>
        <taxon>Spiralia</taxon>
        <taxon>Lophotrochozoa</taxon>
        <taxon>Annelida</taxon>
        <taxon>Polychaeta</taxon>
        <taxon>Sedentaria</taxon>
        <taxon>Canalipalpata</taxon>
        <taxon>Terebellida</taxon>
        <taxon>Terebelliformia</taxon>
        <taxon>Alvinellidae</taxon>
        <taxon>Paralvinella</taxon>
    </lineage>
</organism>
<dbReference type="FunFam" id="3.40.47.10:FF:000007">
    <property type="entry name" value="acetyl-CoA acetyltransferase, mitochondrial"/>
    <property type="match status" value="1"/>
</dbReference>
<keyword evidence="17" id="KW-1185">Reference proteome</keyword>
<feature type="domain" description="Thiolase N-terminal" evidence="14">
    <location>
        <begin position="46"/>
        <end position="301"/>
    </location>
</feature>
<dbReference type="GO" id="GO:0005739">
    <property type="term" value="C:mitochondrion"/>
    <property type="evidence" value="ECO:0007669"/>
    <property type="project" value="UniProtKB-SubCell"/>
</dbReference>
<evidence type="ECO:0000313" key="16">
    <source>
        <dbReference type="EMBL" id="KAK2159601.1"/>
    </source>
</evidence>
<evidence type="ECO:0000256" key="5">
    <source>
        <dbReference type="ARBA" id="ARBA00012705"/>
    </source>
</evidence>
<dbReference type="PROSITE" id="PS00099">
    <property type="entry name" value="THIOLASE_3"/>
    <property type="match status" value="1"/>
</dbReference>
<dbReference type="PANTHER" id="PTHR18919">
    <property type="entry name" value="ACETYL-COA C-ACYLTRANSFERASE"/>
    <property type="match status" value="1"/>
</dbReference>
<dbReference type="Proteomes" id="UP001208570">
    <property type="component" value="Unassembled WGS sequence"/>
</dbReference>
<dbReference type="InterPro" id="IPR020616">
    <property type="entry name" value="Thiolase_N"/>
</dbReference>
<evidence type="ECO:0000256" key="12">
    <source>
        <dbReference type="PIRSR" id="PIRSR000429-1"/>
    </source>
</evidence>
<feature type="active site" description="Proton acceptor" evidence="12">
    <location>
        <position position="415"/>
    </location>
</feature>
<dbReference type="EC" id="2.3.1.9" evidence="5"/>
<feature type="domain" description="Thiolase C-terminal" evidence="15">
    <location>
        <begin position="309"/>
        <end position="428"/>
    </location>
</feature>
<dbReference type="InterPro" id="IPR002155">
    <property type="entry name" value="Thiolase"/>
</dbReference>
<feature type="active site" description="Acyl-thioester intermediate" evidence="12">
    <location>
        <position position="130"/>
    </location>
</feature>
<keyword evidence="6 13" id="KW-0808">Transferase</keyword>
<dbReference type="PIRSF" id="PIRSF000429">
    <property type="entry name" value="Ac-CoA_Ac_transf"/>
    <property type="match status" value="1"/>
</dbReference>
<dbReference type="GO" id="GO:0006635">
    <property type="term" value="P:fatty acid beta-oxidation"/>
    <property type="evidence" value="ECO:0007669"/>
    <property type="project" value="TreeGrafter"/>
</dbReference>
<evidence type="ECO:0000256" key="4">
    <source>
        <dbReference type="ARBA" id="ARBA00011881"/>
    </source>
</evidence>
<name>A0AAD9JUU2_9ANNE</name>
<keyword evidence="9" id="KW-0630">Potassium</keyword>
<protein>
    <recommendedName>
        <fullName evidence="5">acetyl-CoA C-acetyltransferase</fullName>
        <ecNumber evidence="5">2.3.1.9</ecNumber>
    </recommendedName>
</protein>
<comment type="subunit">
    <text evidence="4">Homotetramer.</text>
</comment>
<keyword evidence="10" id="KW-0496">Mitochondrion</keyword>
<reference evidence="16" key="1">
    <citation type="journal article" date="2023" name="Mol. Biol. Evol.">
        <title>Third-Generation Sequencing Reveals the Adaptive Role of the Epigenome in Three Deep-Sea Polychaetes.</title>
        <authorList>
            <person name="Perez M."/>
            <person name="Aroh O."/>
            <person name="Sun Y."/>
            <person name="Lan Y."/>
            <person name="Juniper S.K."/>
            <person name="Young C.R."/>
            <person name="Angers B."/>
            <person name="Qian P.Y."/>
        </authorList>
    </citation>
    <scope>NUCLEOTIDE SEQUENCE</scope>
    <source>
        <strain evidence="16">P08H-3</strain>
    </source>
</reference>
<comment type="subcellular location">
    <subcellularLocation>
        <location evidence="1">Mitochondrion</location>
    </subcellularLocation>
</comment>
<comment type="pathway">
    <text evidence="2">Lipid metabolism.</text>
</comment>
<evidence type="ECO:0000256" key="3">
    <source>
        <dbReference type="ARBA" id="ARBA00010982"/>
    </source>
</evidence>
<evidence type="ECO:0000313" key="17">
    <source>
        <dbReference type="Proteomes" id="UP001208570"/>
    </source>
</evidence>
<dbReference type="Gene3D" id="3.40.47.10">
    <property type="match status" value="1"/>
</dbReference>
<dbReference type="InterPro" id="IPR016039">
    <property type="entry name" value="Thiolase-like"/>
</dbReference>
<gene>
    <name evidence="16" type="ORF">LSH36_150g04004</name>
</gene>
<comment type="similarity">
    <text evidence="3 13">Belongs to the thiolase-like superfamily. Thiolase family.</text>
</comment>
<dbReference type="PROSITE" id="PS00098">
    <property type="entry name" value="THIOLASE_1"/>
    <property type="match status" value="1"/>
</dbReference>
<feature type="active site" description="Proton acceptor" evidence="12">
    <location>
        <position position="387"/>
    </location>
</feature>
<evidence type="ECO:0000256" key="6">
    <source>
        <dbReference type="ARBA" id="ARBA00022679"/>
    </source>
</evidence>
<dbReference type="Pfam" id="PF02803">
    <property type="entry name" value="Thiolase_C"/>
    <property type="match status" value="1"/>
</dbReference>
<comment type="caution">
    <text evidence="16">The sequence shown here is derived from an EMBL/GenBank/DDBJ whole genome shotgun (WGS) entry which is preliminary data.</text>
</comment>
<dbReference type="Pfam" id="PF00108">
    <property type="entry name" value="Thiolase_N"/>
    <property type="match status" value="1"/>
</dbReference>
<dbReference type="GO" id="GO:0046872">
    <property type="term" value="F:metal ion binding"/>
    <property type="evidence" value="ECO:0007669"/>
    <property type="project" value="UniProtKB-KW"/>
</dbReference>
<evidence type="ECO:0000256" key="8">
    <source>
        <dbReference type="ARBA" id="ARBA00022946"/>
    </source>
</evidence>
<evidence type="ECO:0000256" key="10">
    <source>
        <dbReference type="ARBA" id="ARBA00023128"/>
    </source>
</evidence>
<dbReference type="PROSITE" id="PS00737">
    <property type="entry name" value="THIOLASE_2"/>
    <property type="match status" value="1"/>
</dbReference>
<dbReference type="NCBIfam" id="TIGR01930">
    <property type="entry name" value="AcCoA-C-Actrans"/>
    <property type="match status" value="1"/>
</dbReference>
<dbReference type="InterPro" id="IPR020617">
    <property type="entry name" value="Thiolase_C"/>
</dbReference>
<dbReference type="InterPro" id="IPR020615">
    <property type="entry name" value="Thiolase_acyl_enz_int_AS"/>
</dbReference>
<evidence type="ECO:0000259" key="14">
    <source>
        <dbReference type="Pfam" id="PF00108"/>
    </source>
</evidence>
<evidence type="ECO:0000256" key="1">
    <source>
        <dbReference type="ARBA" id="ARBA00004173"/>
    </source>
</evidence>
<dbReference type="InterPro" id="IPR020613">
    <property type="entry name" value="Thiolase_CS"/>
</dbReference>
<dbReference type="CDD" id="cd00751">
    <property type="entry name" value="thiolase"/>
    <property type="match status" value="1"/>
</dbReference>
<keyword evidence="11 13" id="KW-0012">Acyltransferase</keyword>
<evidence type="ECO:0000256" key="11">
    <source>
        <dbReference type="ARBA" id="ARBA00023315"/>
    </source>
</evidence>
<accession>A0AAD9JUU2</accession>
<keyword evidence="8" id="KW-0809">Transit peptide</keyword>